<dbReference type="CDD" id="cd04186">
    <property type="entry name" value="GT_2_like_c"/>
    <property type="match status" value="1"/>
</dbReference>
<comment type="caution">
    <text evidence="6">The sequence shown here is derived from an EMBL/GenBank/DDBJ whole genome shotgun (WGS) entry which is preliminary data.</text>
</comment>
<dbReference type="PANTHER" id="PTHR43179:SF12">
    <property type="entry name" value="GALACTOFURANOSYLTRANSFERASE GLFT2"/>
    <property type="match status" value="1"/>
</dbReference>
<dbReference type="Pfam" id="PF00535">
    <property type="entry name" value="Glycos_transf_2"/>
    <property type="match status" value="1"/>
</dbReference>
<organism evidence="6 7">
    <name type="scientific">Candidatus Falkowbacteria bacterium HGW-Falkowbacteria-2</name>
    <dbReference type="NCBI Taxonomy" id="2013769"/>
    <lineage>
        <taxon>Bacteria</taxon>
        <taxon>Candidatus Falkowiibacteriota</taxon>
    </lineage>
</organism>
<feature type="domain" description="Glycosyltransferase 2-like" evidence="5">
    <location>
        <begin position="74"/>
        <end position="250"/>
    </location>
</feature>
<proteinExistence type="inferred from homology"/>
<dbReference type="Proteomes" id="UP000233325">
    <property type="component" value="Unassembled WGS sequence"/>
</dbReference>
<keyword evidence="2" id="KW-0328">Glycosyltransferase</keyword>
<keyword evidence="4" id="KW-0472">Membrane</keyword>
<feature type="transmembrane region" description="Helical" evidence="4">
    <location>
        <begin position="316"/>
        <end position="337"/>
    </location>
</feature>
<evidence type="ECO:0000256" key="2">
    <source>
        <dbReference type="ARBA" id="ARBA00022676"/>
    </source>
</evidence>
<keyword evidence="4" id="KW-0812">Transmembrane</keyword>
<protein>
    <recommendedName>
        <fullName evidence="5">Glycosyltransferase 2-like domain-containing protein</fullName>
    </recommendedName>
</protein>
<accession>A0A2N2E1J7</accession>
<keyword evidence="3" id="KW-0808">Transferase</keyword>
<evidence type="ECO:0000256" key="3">
    <source>
        <dbReference type="ARBA" id="ARBA00022679"/>
    </source>
</evidence>
<reference evidence="6 7" key="1">
    <citation type="journal article" date="2017" name="ISME J.">
        <title>Potential for microbial H2 and metal transformations associated with novel bacteria and archaea in deep terrestrial subsurface sediments.</title>
        <authorList>
            <person name="Hernsdorf A.W."/>
            <person name="Amano Y."/>
            <person name="Miyakawa K."/>
            <person name="Ise K."/>
            <person name="Suzuki Y."/>
            <person name="Anantharaman K."/>
            <person name="Probst A."/>
            <person name="Burstein D."/>
            <person name="Thomas B.C."/>
            <person name="Banfield J.F."/>
        </authorList>
    </citation>
    <scope>NUCLEOTIDE SEQUENCE [LARGE SCALE GENOMIC DNA]</scope>
    <source>
        <strain evidence="6">HGW-Falkowbacteria-2</strain>
    </source>
</reference>
<keyword evidence="4" id="KW-1133">Transmembrane helix</keyword>
<dbReference type="AlphaFoldDB" id="A0A2N2E1J7"/>
<evidence type="ECO:0000256" key="1">
    <source>
        <dbReference type="ARBA" id="ARBA00006739"/>
    </source>
</evidence>
<name>A0A2N2E1J7_9BACT</name>
<feature type="transmembrane region" description="Helical" evidence="4">
    <location>
        <begin position="268"/>
        <end position="289"/>
    </location>
</feature>
<dbReference type="EMBL" id="PHAH01000014">
    <property type="protein sequence ID" value="PKM88614.1"/>
    <property type="molecule type" value="Genomic_DNA"/>
</dbReference>
<sequence length="421" mass="48301">MAGKSGIRQPLLAWITSARALIRLVLISNKDISKIRWWLILKNGNRRFRRESCKLLGSSDVCLRRFFLDMKIGIVLVNYKDYAERFLAPCLESIRALDSAIKPDIFIVDNASTVESKVYLQVAAPEARLITNINNDGFAKGNNDAMRVMLEEGYDYILLLNMDASLAPNALMELVAAAESNEKAGAIQARLMLDPERKLINSVGNATHFLGFGYCLRYREKYDEILAGPVDIAYPSGACVLLRSSALKTIGLFDEEFWMYNEDQDLGWRLWLAGYSCIMAPLAVAFHQYEFSRSQSKYYWMERNRLIAAWKNYSGLSLFVFFPALLAMEIGMSFFSIRSGWFKEKVKAWSYLLNPLNWAYLLQARFDTQALRKVPDYEILPLFSGRIWYQEIDHPLLRFVANPIFSAYFTVGKMIVKAFKK</sequence>
<comment type="similarity">
    <text evidence="1">Belongs to the glycosyltransferase 2 family.</text>
</comment>
<dbReference type="Gene3D" id="3.90.550.10">
    <property type="entry name" value="Spore Coat Polysaccharide Biosynthesis Protein SpsA, Chain A"/>
    <property type="match status" value="1"/>
</dbReference>
<gene>
    <name evidence="6" type="ORF">CVU83_01465</name>
</gene>
<dbReference type="GO" id="GO:0016757">
    <property type="term" value="F:glycosyltransferase activity"/>
    <property type="evidence" value="ECO:0007669"/>
    <property type="project" value="UniProtKB-KW"/>
</dbReference>
<dbReference type="PANTHER" id="PTHR43179">
    <property type="entry name" value="RHAMNOSYLTRANSFERASE WBBL"/>
    <property type="match status" value="1"/>
</dbReference>
<evidence type="ECO:0000256" key="4">
    <source>
        <dbReference type="SAM" id="Phobius"/>
    </source>
</evidence>
<evidence type="ECO:0000313" key="7">
    <source>
        <dbReference type="Proteomes" id="UP000233325"/>
    </source>
</evidence>
<evidence type="ECO:0000313" key="6">
    <source>
        <dbReference type="EMBL" id="PKM88614.1"/>
    </source>
</evidence>
<evidence type="ECO:0000259" key="5">
    <source>
        <dbReference type="Pfam" id="PF00535"/>
    </source>
</evidence>
<dbReference type="InterPro" id="IPR001173">
    <property type="entry name" value="Glyco_trans_2-like"/>
</dbReference>
<dbReference type="InterPro" id="IPR029044">
    <property type="entry name" value="Nucleotide-diphossugar_trans"/>
</dbReference>
<dbReference type="SUPFAM" id="SSF53448">
    <property type="entry name" value="Nucleotide-diphospho-sugar transferases"/>
    <property type="match status" value="1"/>
</dbReference>